<comment type="caution">
    <text evidence="6">The sequence shown here is derived from an EMBL/GenBank/DDBJ whole genome shotgun (WGS) entry which is preliminary data.</text>
</comment>
<dbReference type="InterPro" id="IPR050950">
    <property type="entry name" value="HTH-type_LysR_regulators"/>
</dbReference>
<keyword evidence="3" id="KW-0238">DNA-binding</keyword>
<name>A0A5S4GSL8_9ACTN</name>
<dbReference type="InterPro" id="IPR005119">
    <property type="entry name" value="LysR_subst-bd"/>
</dbReference>
<reference evidence="6 7" key="1">
    <citation type="submission" date="2019-05" db="EMBL/GenBank/DDBJ databases">
        <title>Draft genome sequence of Nonomuraea zeae DSM 100528.</title>
        <authorList>
            <person name="Saricaoglu S."/>
            <person name="Isik K."/>
        </authorList>
    </citation>
    <scope>NUCLEOTIDE SEQUENCE [LARGE SCALE GENOMIC DNA]</scope>
    <source>
        <strain evidence="6 7">DSM 100528</strain>
    </source>
</reference>
<evidence type="ECO:0000256" key="2">
    <source>
        <dbReference type="ARBA" id="ARBA00023015"/>
    </source>
</evidence>
<dbReference type="GO" id="GO:0005829">
    <property type="term" value="C:cytosol"/>
    <property type="evidence" value="ECO:0007669"/>
    <property type="project" value="TreeGrafter"/>
</dbReference>
<proteinExistence type="inferred from homology"/>
<accession>A0A5S4GSL8</accession>
<feature type="domain" description="HTH lysR-type" evidence="5">
    <location>
        <begin position="1"/>
        <end position="58"/>
    </location>
</feature>
<dbReference type="PRINTS" id="PR00039">
    <property type="entry name" value="HTHLYSR"/>
</dbReference>
<dbReference type="AlphaFoldDB" id="A0A5S4GSL8"/>
<protein>
    <submittedName>
        <fullName evidence="6">LysR family transcriptional regulator</fullName>
    </submittedName>
</protein>
<dbReference type="Pfam" id="PF03466">
    <property type="entry name" value="LysR_substrate"/>
    <property type="match status" value="1"/>
</dbReference>
<evidence type="ECO:0000259" key="5">
    <source>
        <dbReference type="PROSITE" id="PS50931"/>
    </source>
</evidence>
<dbReference type="EMBL" id="VCKX01000033">
    <property type="protein sequence ID" value="TMR35484.1"/>
    <property type="molecule type" value="Genomic_DNA"/>
</dbReference>
<keyword evidence="4" id="KW-0804">Transcription</keyword>
<sequence>MTFTQLRILHAVARAGNMTRAAEELATSQSAVSHALRALESELGLTLLVRGNHGVRLTAAGQAVYRRAVLILAQVEALEQEVAEARGERAGSLRIGAIPSANARLLPRILRAFGAAHPRVRLTVIEGSDDEVLEWLTTGAVDLATVTAPPVGLGLVALPLARDRMLGVVPSGHDLAVHPAVPITELARHPFIMSTGGCEPLIAALARAAGVSLRCHYRVRDTGSILAMVAEGLGVSVMPELSLPAHHAGVAAIPLDPVAERAVLLALPADPLPAATLFADLATKLTAAPATEATGPLATEATAAPATGVVGAAAGEESAGQEAAQV</sequence>
<dbReference type="PROSITE" id="PS50931">
    <property type="entry name" value="HTH_LYSR"/>
    <property type="match status" value="1"/>
</dbReference>
<dbReference type="Pfam" id="PF00126">
    <property type="entry name" value="HTH_1"/>
    <property type="match status" value="1"/>
</dbReference>
<organism evidence="6 7">
    <name type="scientific">Nonomuraea zeae</name>
    <dbReference type="NCBI Taxonomy" id="1642303"/>
    <lineage>
        <taxon>Bacteria</taxon>
        <taxon>Bacillati</taxon>
        <taxon>Actinomycetota</taxon>
        <taxon>Actinomycetes</taxon>
        <taxon>Streptosporangiales</taxon>
        <taxon>Streptosporangiaceae</taxon>
        <taxon>Nonomuraea</taxon>
    </lineage>
</organism>
<evidence type="ECO:0000256" key="4">
    <source>
        <dbReference type="ARBA" id="ARBA00023163"/>
    </source>
</evidence>
<dbReference type="SUPFAM" id="SSF46785">
    <property type="entry name" value="Winged helix' DNA-binding domain"/>
    <property type="match status" value="1"/>
</dbReference>
<evidence type="ECO:0000313" key="6">
    <source>
        <dbReference type="EMBL" id="TMR35484.1"/>
    </source>
</evidence>
<dbReference type="PANTHER" id="PTHR30419:SF24">
    <property type="entry name" value="HTH-TYPE TRANSCRIPTIONAL REGULATOR CZCR"/>
    <property type="match status" value="1"/>
</dbReference>
<dbReference type="RefSeq" id="WP_138690072.1">
    <property type="nucleotide sequence ID" value="NZ_JBHSAZ010000081.1"/>
</dbReference>
<gene>
    <name evidence="6" type="ORF">ETD85_13770</name>
</gene>
<dbReference type="InterPro" id="IPR036390">
    <property type="entry name" value="WH_DNA-bd_sf"/>
</dbReference>
<keyword evidence="2" id="KW-0805">Transcription regulation</keyword>
<dbReference type="OrthoDB" id="3461141at2"/>
<dbReference type="Gene3D" id="3.40.190.10">
    <property type="entry name" value="Periplasmic binding protein-like II"/>
    <property type="match status" value="2"/>
</dbReference>
<evidence type="ECO:0000256" key="1">
    <source>
        <dbReference type="ARBA" id="ARBA00009437"/>
    </source>
</evidence>
<evidence type="ECO:0000256" key="3">
    <source>
        <dbReference type="ARBA" id="ARBA00023125"/>
    </source>
</evidence>
<dbReference type="InterPro" id="IPR000847">
    <property type="entry name" value="LysR_HTH_N"/>
</dbReference>
<dbReference type="Gene3D" id="1.10.10.10">
    <property type="entry name" value="Winged helix-like DNA-binding domain superfamily/Winged helix DNA-binding domain"/>
    <property type="match status" value="1"/>
</dbReference>
<dbReference type="GO" id="GO:0003677">
    <property type="term" value="F:DNA binding"/>
    <property type="evidence" value="ECO:0007669"/>
    <property type="project" value="UniProtKB-KW"/>
</dbReference>
<dbReference type="InterPro" id="IPR036388">
    <property type="entry name" value="WH-like_DNA-bd_sf"/>
</dbReference>
<dbReference type="GO" id="GO:0003700">
    <property type="term" value="F:DNA-binding transcription factor activity"/>
    <property type="evidence" value="ECO:0007669"/>
    <property type="project" value="InterPro"/>
</dbReference>
<dbReference type="CDD" id="cd05466">
    <property type="entry name" value="PBP2_LTTR_substrate"/>
    <property type="match status" value="1"/>
</dbReference>
<keyword evidence="7" id="KW-1185">Reference proteome</keyword>
<dbReference type="Proteomes" id="UP000306628">
    <property type="component" value="Unassembled WGS sequence"/>
</dbReference>
<dbReference type="SUPFAM" id="SSF53850">
    <property type="entry name" value="Periplasmic binding protein-like II"/>
    <property type="match status" value="1"/>
</dbReference>
<dbReference type="FunFam" id="1.10.10.10:FF:000001">
    <property type="entry name" value="LysR family transcriptional regulator"/>
    <property type="match status" value="1"/>
</dbReference>
<comment type="similarity">
    <text evidence="1">Belongs to the LysR transcriptional regulatory family.</text>
</comment>
<evidence type="ECO:0000313" key="7">
    <source>
        <dbReference type="Proteomes" id="UP000306628"/>
    </source>
</evidence>
<dbReference type="PANTHER" id="PTHR30419">
    <property type="entry name" value="HTH-TYPE TRANSCRIPTIONAL REGULATOR YBHD"/>
    <property type="match status" value="1"/>
</dbReference>